<evidence type="ECO:0000313" key="2">
    <source>
        <dbReference type="EMBL" id="NML46843.1"/>
    </source>
</evidence>
<proteinExistence type="predicted"/>
<dbReference type="AlphaFoldDB" id="A0A848HE81"/>
<organism evidence="2 3">
    <name type="scientific">Ramlibacter agri</name>
    <dbReference type="NCBI Taxonomy" id="2728837"/>
    <lineage>
        <taxon>Bacteria</taxon>
        <taxon>Pseudomonadati</taxon>
        <taxon>Pseudomonadota</taxon>
        <taxon>Betaproteobacteria</taxon>
        <taxon>Burkholderiales</taxon>
        <taxon>Comamonadaceae</taxon>
        <taxon>Ramlibacter</taxon>
    </lineage>
</organism>
<dbReference type="EMBL" id="JABBFX010000002">
    <property type="protein sequence ID" value="NML46843.1"/>
    <property type="molecule type" value="Genomic_DNA"/>
</dbReference>
<name>A0A848HE81_9BURK</name>
<protein>
    <submittedName>
        <fullName evidence="2">Uncharacterized protein</fullName>
    </submittedName>
</protein>
<evidence type="ECO:0000256" key="1">
    <source>
        <dbReference type="SAM" id="MobiDB-lite"/>
    </source>
</evidence>
<keyword evidence="3" id="KW-1185">Reference proteome</keyword>
<dbReference type="Proteomes" id="UP000541185">
    <property type="component" value="Unassembled WGS sequence"/>
</dbReference>
<feature type="compositionally biased region" description="Polar residues" evidence="1">
    <location>
        <begin position="136"/>
        <end position="147"/>
    </location>
</feature>
<evidence type="ECO:0000313" key="3">
    <source>
        <dbReference type="Proteomes" id="UP000541185"/>
    </source>
</evidence>
<dbReference type="RefSeq" id="WP_169421086.1">
    <property type="nucleotide sequence ID" value="NZ_JABBFX010000002.1"/>
</dbReference>
<reference evidence="2 3" key="1">
    <citation type="submission" date="2020-04" db="EMBL/GenBank/DDBJ databases">
        <title>Ramlibacter sp. G-1-2-2 isolated from soil.</title>
        <authorList>
            <person name="Dahal R.H."/>
        </authorList>
    </citation>
    <scope>NUCLEOTIDE SEQUENCE [LARGE SCALE GENOMIC DNA]</scope>
    <source>
        <strain evidence="2 3">G-1-2-2</strain>
    </source>
</reference>
<feature type="region of interest" description="Disordered" evidence="1">
    <location>
        <begin position="67"/>
        <end position="161"/>
    </location>
</feature>
<comment type="caution">
    <text evidence="2">The sequence shown here is derived from an EMBL/GenBank/DDBJ whole genome shotgun (WGS) entry which is preliminary data.</text>
</comment>
<accession>A0A848HE81</accession>
<feature type="region of interest" description="Disordered" evidence="1">
    <location>
        <begin position="243"/>
        <end position="274"/>
    </location>
</feature>
<gene>
    <name evidence="2" type="ORF">HHL11_24070</name>
</gene>
<sequence>MNAFLAGLVDRAQGRAPVLERRPRFLFEPRQAGAGGVEVVEQLVGAEAPRAQVQAVRVEPQPVARAVDRPAVPPEAPLLPAKHERVASPRAPAPDRPGLPSLETRPGPRTLPAATEPSRRAQSKPQRVREPAQVPTRRTSSPGTETAVTRKAQAALPATTSEAAVRPAIAAKPAAPILSTVQHVHHHTTVQAPARTTSATPSRAVLMARAAQPPAARRDPAPASAQPAPVQITIGRVEVRAVPAAQPDRPRAPAPAAPRLSLDEYLRRRNGASR</sequence>